<keyword evidence="6 8" id="KW-0472">Membrane</keyword>
<evidence type="ECO:0000313" key="12">
    <source>
        <dbReference type="Proteomes" id="UP001443914"/>
    </source>
</evidence>
<accession>A0AAW1H2M6</accession>
<protein>
    <recommendedName>
        <fullName evidence="8">MLO-like protein</fullName>
    </recommendedName>
</protein>
<dbReference type="Proteomes" id="UP001443914">
    <property type="component" value="Unassembled WGS sequence"/>
</dbReference>
<comment type="function">
    <text evidence="8">May be involved in modulation of pathogen defense and leaf cell death.</text>
</comment>
<dbReference type="GO" id="GO:0006952">
    <property type="term" value="P:defense response"/>
    <property type="evidence" value="ECO:0007669"/>
    <property type="project" value="UniProtKB-KW"/>
</dbReference>
<dbReference type="AlphaFoldDB" id="A0AAW1H2M6"/>
<keyword evidence="8" id="KW-0112">Calmodulin-binding</keyword>
<feature type="transmembrane region" description="Helical" evidence="10">
    <location>
        <begin position="297"/>
        <end position="315"/>
    </location>
</feature>
<reference evidence="11" key="1">
    <citation type="submission" date="2024-03" db="EMBL/GenBank/DDBJ databases">
        <title>WGS assembly of Saponaria officinalis var. Norfolk2.</title>
        <authorList>
            <person name="Jenkins J."/>
            <person name="Shu S."/>
            <person name="Grimwood J."/>
            <person name="Barry K."/>
            <person name="Goodstein D."/>
            <person name="Schmutz J."/>
            <person name="Leebens-Mack J."/>
            <person name="Osbourn A."/>
        </authorList>
    </citation>
    <scope>NUCLEOTIDE SEQUENCE [LARGE SCALE GENOMIC DNA]</scope>
    <source>
        <strain evidence="11">JIC</strain>
    </source>
</reference>
<dbReference type="GO" id="GO:0016020">
    <property type="term" value="C:membrane"/>
    <property type="evidence" value="ECO:0007669"/>
    <property type="project" value="UniProtKB-SubCell"/>
</dbReference>
<dbReference type="InterPro" id="IPR004326">
    <property type="entry name" value="Mlo"/>
</dbReference>
<comment type="domain">
    <text evidence="8">The C-terminus contains a calmodulin-binding domain, which binds calmodulin in a calcium-dependent fashion.</text>
</comment>
<comment type="subcellular location">
    <subcellularLocation>
        <location evidence="1 8">Membrane</location>
        <topology evidence="1 8">Multi-pass membrane protein</topology>
    </subcellularLocation>
</comment>
<evidence type="ECO:0000256" key="9">
    <source>
        <dbReference type="SAM" id="MobiDB-lite"/>
    </source>
</evidence>
<evidence type="ECO:0000256" key="4">
    <source>
        <dbReference type="ARBA" id="ARBA00022821"/>
    </source>
</evidence>
<keyword evidence="12" id="KW-1185">Reference proteome</keyword>
<feature type="region of interest" description="Disordered" evidence="9">
    <location>
        <begin position="472"/>
        <end position="542"/>
    </location>
</feature>
<keyword evidence="5 8" id="KW-1133">Transmembrane helix</keyword>
<evidence type="ECO:0000256" key="1">
    <source>
        <dbReference type="ARBA" id="ARBA00004141"/>
    </source>
</evidence>
<feature type="transmembrane region" description="Helical" evidence="10">
    <location>
        <begin position="272"/>
        <end position="291"/>
    </location>
</feature>
<evidence type="ECO:0000256" key="8">
    <source>
        <dbReference type="RuleBase" id="RU280816"/>
    </source>
</evidence>
<comment type="caution">
    <text evidence="11">The sequence shown here is derived from an EMBL/GenBank/DDBJ whole genome shotgun (WGS) entry which is preliminary data.</text>
</comment>
<evidence type="ECO:0000256" key="6">
    <source>
        <dbReference type="ARBA" id="ARBA00023136"/>
    </source>
</evidence>
<feature type="compositionally biased region" description="Acidic residues" evidence="9">
    <location>
        <begin position="507"/>
        <end position="518"/>
    </location>
</feature>
<feature type="transmembrane region" description="Helical" evidence="10">
    <location>
        <begin position="147"/>
        <end position="168"/>
    </location>
</feature>
<evidence type="ECO:0000256" key="2">
    <source>
        <dbReference type="ARBA" id="ARBA00006574"/>
    </source>
</evidence>
<evidence type="ECO:0000256" key="10">
    <source>
        <dbReference type="SAM" id="Phobius"/>
    </source>
</evidence>
<keyword evidence="7 8" id="KW-0568">Pathogenesis-related protein</keyword>
<evidence type="ECO:0000256" key="7">
    <source>
        <dbReference type="ARBA" id="ARBA00023265"/>
    </source>
</evidence>
<comment type="similarity">
    <text evidence="2 8">Belongs to the MLO family.</text>
</comment>
<keyword evidence="4 8" id="KW-0611">Plant defense</keyword>
<dbReference type="GO" id="GO:0005516">
    <property type="term" value="F:calmodulin binding"/>
    <property type="evidence" value="ECO:0007669"/>
    <property type="project" value="UniProtKB-KW"/>
</dbReference>
<dbReference type="PANTHER" id="PTHR31942">
    <property type="entry name" value="MLO-LIKE PROTEIN 1"/>
    <property type="match status" value="1"/>
</dbReference>
<evidence type="ECO:0000256" key="5">
    <source>
        <dbReference type="ARBA" id="ARBA00022989"/>
    </source>
</evidence>
<dbReference type="PANTHER" id="PTHR31942:SF62">
    <property type="entry name" value="MLO-LIKE PROTEIN"/>
    <property type="match status" value="1"/>
</dbReference>
<organism evidence="11 12">
    <name type="scientific">Saponaria officinalis</name>
    <name type="common">Common soapwort</name>
    <name type="synonym">Lychnis saponaria</name>
    <dbReference type="NCBI Taxonomy" id="3572"/>
    <lineage>
        <taxon>Eukaryota</taxon>
        <taxon>Viridiplantae</taxon>
        <taxon>Streptophyta</taxon>
        <taxon>Embryophyta</taxon>
        <taxon>Tracheophyta</taxon>
        <taxon>Spermatophyta</taxon>
        <taxon>Magnoliopsida</taxon>
        <taxon>eudicotyledons</taxon>
        <taxon>Gunneridae</taxon>
        <taxon>Pentapetalae</taxon>
        <taxon>Caryophyllales</taxon>
        <taxon>Caryophyllaceae</taxon>
        <taxon>Caryophylleae</taxon>
        <taxon>Saponaria</taxon>
    </lineage>
</organism>
<feature type="transmembrane region" description="Helical" evidence="10">
    <location>
        <begin position="12"/>
        <end position="37"/>
    </location>
</feature>
<dbReference type="EMBL" id="JBDFQZ010000013">
    <property type="protein sequence ID" value="KAK9670630.1"/>
    <property type="molecule type" value="Genomic_DNA"/>
</dbReference>
<feature type="transmembrane region" description="Helical" evidence="10">
    <location>
        <begin position="396"/>
        <end position="416"/>
    </location>
</feature>
<keyword evidence="3 8" id="KW-0812">Transmembrane</keyword>
<proteinExistence type="inferred from homology"/>
<evidence type="ECO:0000313" key="11">
    <source>
        <dbReference type="EMBL" id="KAK9670630.1"/>
    </source>
</evidence>
<name>A0AAW1H2M6_SAPOF</name>
<evidence type="ECO:0000256" key="3">
    <source>
        <dbReference type="ARBA" id="ARBA00022692"/>
    </source>
</evidence>
<feature type="transmembrane region" description="Helical" evidence="10">
    <location>
        <begin position="58"/>
        <end position="77"/>
    </location>
</feature>
<sequence>MVEGRSLATTPTWAVATVIAAMIGTVFVFNNFVEYFGKWLDKRKRKPLVAALEKIKEELMVFGLMSLLLGHWSIFVAKICIKTSKFGRRGYPCIPETKMVQHFILSNFSKEALPKEHKSNYHDLHTYCEEGYESFASYESLEQLHRLLFVLGVTHITYSSIAIALAVIKIYSWRVWENEAKSMATHASSDYSSSNPKLKRLSTFVLTHASHPWSQHRLLIWLLCFSRQFWSSINESDYTALRFCFITAHQLPLSYDFLNYMARSMHDEFRDIVGISFPLWIYAIFCIYLDFHGSRAYFWLSFLPAAIIISIGTKLHHIVVKLALETVDSSPYMQTHVFRLRDELFWLRKPKLLLRLIQFTSFQNAFEMAMFIWSLWEISGTSCFMKNPSYMVIRLTFGVMSQVWCSYITFPLYVIITQMGSKFKRTVVAEGVRKSLHGWQKRVNAKRKGSANSRLSSSSSMPLIQNYEDDNEISSIGRSSRNQRSRRLSLEDGYGGVVSSSRRSGYEDEEFSDEDDDSYSSSGGYEGEDDNVANDVRYFHIP</sequence>
<dbReference type="Pfam" id="PF03094">
    <property type="entry name" value="Mlo"/>
    <property type="match status" value="1"/>
</dbReference>
<gene>
    <name evidence="8" type="primary">MLO</name>
    <name evidence="11" type="ORF">RND81_13G214100</name>
</gene>